<dbReference type="Pfam" id="PF20178">
    <property type="entry name" value="ToxA_N"/>
    <property type="match status" value="1"/>
</dbReference>
<dbReference type="EMBL" id="VOIW01000007">
    <property type="protein sequence ID" value="MRJ39785.1"/>
    <property type="molecule type" value="Genomic_DNA"/>
</dbReference>
<dbReference type="InterPro" id="IPR046673">
    <property type="entry name" value="ToxA_N"/>
</dbReference>
<gene>
    <name evidence="3" type="ORF">FRT59_22840</name>
</gene>
<protein>
    <submittedName>
        <fullName evidence="3">Membrane-targeted effector domain-containing toxin</fullName>
    </submittedName>
</protein>
<feature type="domain" description="Dermonecrotic toxin N-terminal" evidence="2">
    <location>
        <begin position="31"/>
        <end position="292"/>
    </location>
</feature>
<feature type="region of interest" description="Disordered" evidence="1">
    <location>
        <begin position="586"/>
        <end position="630"/>
    </location>
</feature>
<reference evidence="3 4" key="1">
    <citation type="submission" date="2019-08" db="EMBL/GenBank/DDBJ databases">
        <title>Pseudomonas haemolytica sp. nov. isolated from raw milk and skim milk concentrate.</title>
        <authorList>
            <person name="Hofmann K."/>
            <person name="Huptas C."/>
            <person name="Doll E."/>
            <person name="Scherer S."/>
            <person name="Wenning M."/>
        </authorList>
    </citation>
    <scope>NUCLEOTIDE SEQUENCE [LARGE SCALE GENOMIC DNA]</scope>
    <source>
        <strain evidence="3 4">DSM 108987</strain>
    </source>
</reference>
<name>A0A5P1DH03_9PSED</name>
<proteinExistence type="predicted"/>
<dbReference type="Gene3D" id="3.40.50.11550">
    <property type="match status" value="2"/>
</dbReference>
<evidence type="ECO:0000256" key="1">
    <source>
        <dbReference type="SAM" id="MobiDB-lite"/>
    </source>
</evidence>
<dbReference type="OrthoDB" id="5653126at2"/>
<evidence type="ECO:0000259" key="2">
    <source>
        <dbReference type="Pfam" id="PF20178"/>
    </source>
</evidence>
<feature type="compositionally biased region" description="Low complexity" evidence="1">
    <location>
        <begin position="594"/>
        <end position="609"/>
    </location>
</feature>
<dbReference type="Proteomes" id="UP000408764">
    <property type="component" value="Unassembled WGS sequence"/>
</dbReference>
<evidence type="ECO:0000313" key="3">
    <source>
        <dbReference type="EMBL" id="MRJ39785.1"/>
    </source>
</evidence>
<organism evidence="3 4">
    <name type="scientific">Pseudomonas haemolytica</name>
    <dbReference type="NCBI Taxonomy" id="2600065"/>
    <lineage>
        <taxon>Bacteria</taxon>
        <taxon>Pseudomonadati</taxon>
        <taxon>Pseudomonadota</taxon>
        <taxon>Gammaproteobacteria</taxon>
        <taxon>Pseudomonadales</taxon>
        <taxon>Pseudomonadaceae</taxon>
        <taxon>Pseudomonas</taxon>
    </lineage>
</organism>
<dbReference type="SUPFAM" id="SSF159501">
    <property type="entry name" value="EreA/ChaN-like"/>
    <property type="match status" value="2"/>
</dbReference>
<accession>A0A5P1DH03</accession>
<comment type="caution">
    <text evidence="3">The sequence shown here is derived from an EMBL/GenBank/DDBJ whole genome shotgun (WGS) entry which is preliminary data.</text>
</comment>
<dbReference type="CDD" id="cd14729">
    <property type="entry name" value="RtxA-like"/>
    <property type="match status" value="2"/>
</dbReference>
<evidence type="ECO:0000313" key="4">
    <source>
        <dbReference type="Proteomes" id="UP000408764"/>
    </source>
</evidence>
<sequence length="1583" mass="174185">MSNPMNPSTPPALPNAADKAALKELATRLIQACPSLHDSAHQTACEILKRYGVEGLDPDQIYYHRFKAAQSSTKTFTGWEHILEKPYESTTLTQLVIHRFRVTDYDNADLLDLYGGFYTAGPEFGDFNETNEVRLHGNEVLKYFWRLKFDLLYTQKLDDFWHTFADDFRTLAKCSFLSQAVQALELKKLTADDFQTCLNAVAPNLSWPVTRQMLQTETTPSNGVQVYALDVDGHVAINLLRIVDAKGRQILYTPGDTPAFEVLDTPANLHWWVLDKMNEEKNRSTFLCRFPLSDRQAMTDNITDLMNRLVATWGKSDHHLINRTNQAITTDAFSWLRDRTRWSMYDEAQQLLTTQKALKKKLWIGYLTVGLKIFGPLAVVGWPVALPVLGASIANLALNIDQAVNGRTSEERKAGVIGAVLSGIDTLFNLVALHGPGPIVELGPEVEAAEAAEMAKFKAATTPVDEPVVIPAPTETPALPAESQPLTPAPAQPEIPAGWKRQNGLEGATAMNEGGRYQGIYTVNSNPSTVIKFKDAVYYVRYEADANGKGTWAIIDPAHPHEFFGSRAVRLNAEGEWEYALQPTDAVRGGSPIEPATPHQAAAASPATEAEQRPPTSYGPAGYQNAPSSLTTPYDLNNMDSFQIELAMSGGPDYAKVIPNADGSTRHFYTSDYFINPARSRILADARRFYSRPFFIRSLPERAVLPAITSELSSTGFVESVLENGANLVVAESPKRVASLYLLIKNLPALARKGVKTLYLNRLCNDLHQLDLDRFAATGEMSANLKAYLQELDSNLPVRFNTMELLNAARSNNIRVQATGSLAHYRPYPIAVDDQMANNFLTSEIIRLDQLKNGPGQWVALTDAQHTNTFRGVAGISEINGSTSVRVSEVLNGEPPQVKIDYGPKVSNTPIGNRTRPNPTLLDTDFTLLVPMREQEFANPHIFSSQSVDELLKAPGDYLLEQTQTELTLIHRNRLNTLVRNTVQRTANHGYFLDPGNFPRLKGTVYPSLTDLCQALDAQGLNAKGLPLVKRWVPAPQIEVEPVQASVQADVESGAAIAPQANPTTVVEADTTPPIPPSWEANEILEGMESVSEPGRDQGIYRLNSNPSAAILYKDTPYYVRYINDVNGDGHWAIIDPQNPYALSENIPVRFNAQGEWEVVPKPGLRGGGGQLLNRLLGHTPLVEAQSPAVAYEIPPDLRSPLENAAAGPLPERYALSDEGIMTWPEELDPYAPFKARRQRLFKDAVAFLSKFTVKNRPPVPALPAKAPTATWLKGLLKDVRAIVVGEAHNSVGSKQLLIEHMELLAQENVKTLYCEHLLRDFHQAALDTFAETGEMPEKLRRYLQSLDTGQGTDPLGQYNFMELVNAAQANKIRIQAIDCLASYRTDGFTAAVSDSLVPTGAERHALMNYYASTVIRADQAAQGAHKWAALVGNTHVSDYKGVAGLSELEEVYGLRVEDVAPGQSQGIIPDPGIPAVGNEGAVKSDLLFQAQIPRKPSTREAFEALLQRSGAFTVDSSLSPILKHRSKLGELVSTDIRNQNGYFFIERPSWPSVSGKRFGSLKALFAALEDMGMVMVGKPAPL</sequence>